<proteinExistence type="predicted"/>
<dbReference type="SUPFAM" id="SSF55136">
    <property type="entry name" value="Probable bacterial effector-binding domain"/>
    <property type="match status" value="1"/>
</dbReference>
<dbReference type="KEGG" id="mcj:MCON_3324"/>
<organism evidence="2 3">
    <name type="scientific">Methanothrix soehngenii (strain ATCC 5969 / DSM 3671 / JCM 10134 / NBRC 103675 / OCM 69 / GP-6)</name>
    <name type="common">Methanosaeta concilii</name>
    <dbReference type="NCBI Taxonomy" id="990316"/>
    <lineage>
        <taxon>Archaea</taxon>
        <taxon>Methanobacteriati</taxon>
        <taxon>Methanobacteriota</taxon>
        <taxon>Stenosarchaea group</taxon>
        <taxon>Methanomicrobia</taxon>
        <taxon>Methanotrichales</taxon>
        <taxon>Methanotrichaceae</taxon>
        <taxon>Methanothrix</taxon>
    </lineage>
</organism>
<evidence type="ECO:0000259" key="1">
    <source>
        <dbReference type="SMART" id="SM00871"/>
    </source>
</evidence>
<dbReference type="STRING" id="990316.MCON_3324"/>
<evidence type="ECO:0000313" key="3">
    <source>
        <dbReference type="Proteomes" id="UP000007807"/>
    </source>
</evidence>
<name>F4BV09_METSG</name>
<dbReference type="InterPro" id="IPR029442">
    <property type="entry name" value="GyrI-like"/>
</dbReference>
<dbReference type="InParanoid" id="F4BV09"/>
<dbReference type="Gene3D" id="3.20.80.10">
    <property type="entry name" value="Regulatory factor, effector binding domain"/>
    <property type="match status" value="1"/>
</dbReference>
<feature type="domain" description="AraC effector-binding" evidence="1">
    <location>
        <begin position="1"/>
        <end position="140"/>
    </location>
</feature>
<dbReference type="InterPro" id="IPR050908">
    <property type="entry name" value="SmbC-like"/>
</dbReference>
<dbReference type="InterPro" id="IPR011256">
    <property type="entry name" value="Reg_factor_effector_dom_sf"/>
</dbReference>
<dbReference type="Proteomes" id="UP000007807">
    <property type="component" value="Chromosome"/>
</dbReference>
<gene>
    <name evidence="2" type="ordered locus">MCON_3324</name>
</gene>
<dbReference type="Pfam" id="PF06445">
    <property type="entry name" value="GyrI-like"/>
    <property type="match status" value="1"/>
</dbReference>
<dbReference type="AlphaFoldDB" id="F4BV09"/>
<dbReference type="PANTHER" id="PTHR40055:SF1">
    <property type="entry name" value="TRANSCRIPTIONAL REGULATOR YGIV-RELATED"/>
    <property type="match status" value="1"/>
</dbReference>
<sequence>MIDEKPQLVAGMRRKGHYREIAEMLASLFEYAMSCKAIIVGHPLFLYHEKSVEEAKRADEAGNADIEVCVPILKNIPENDMIRCYELAGGKMAKTVHKGPYQECESTYMELFDWLQKNNHKIIGPIREGYVNDPSTAGLK</sequence>
<accession>F4BV09</accession>
<protein>
    <recommendedName>
        <fullName evidence="1">AraC effector-binding domain-containing protein</fullName>
    </recommendedName>
</protein>
<dbReference type="HOGENOM" id="CLU_113664_2_2_2"/>
<dbReference type="EMBL" id="CP002565">
    <property type="protein sequence ID" value="AEB69579.1"/>
    <property type="molecule type" value="Genomic_DNA"/>
</dbReference>
<reference evidence="2 3" key="1">
    <citation type="journal article" date="2011" name="J. Bacteriol.">
        <title>Complete genome sequence of Methanosaeta concilii, a specialist in aceticlastic methanogenesis.</title>
        <authorList>
            <person name="Barber R.D."/>
            <person name="Zhang L."/>
            <person name="Harnack M."/>
            <person name="Olson M.V."/>
            <person name="Kaul R."/>
            <person name="Ingram-Smith C."/>
            <person name="Smith K.S."/>
        </authorList>
    </citation>
    <scope>NUCLEOTIDE SEQUENCE [LARGE SCALE GENOMIC DNA]</scope>
    <source>
        <strain evidence="3">ATCC 5969 / DSM 3671 / JCM 10134 / NBRC 103675 / OCM 69 / GP-6</strain>
    </source>
</reference>
<evidence type="ECO:0000313" key="2">
    <source>
        <dbReference type="EMBL" id="AEB69579.1"/>
    </source>
</evidence>
<dbReference type="InterPro" id="IPR010499">
    <property type="entry name" value="AraC_E-bd"/>
</dbReference>
<keyword evidence="3" id="KW-1185">Reference proteome</keyword>
<dbReference type="PANTHER" id="PTHR40055">
    <property type="entry name" value="TRANSCRIPTIONAL REGULATOR YGIV-RELATED"/>
    <property type="match status" value="1"/>
</dbReference>
<dbReference type="SMART" id="SM00871">
    <property type="entry name" value="AraC_E_bind"/>
    <property type="match status" value="1"/>
</dbReference>